<dbReference type="EMBL" id="CP158375">
    <property type="protein sequence ID" value="XDO98397.1"/>
    <property type="molecule type" value="Genomic_DNA"/>
</dbReference>
<dbReference type="AlphaFoldDB" id="A0AB39KXY5"/>
<proteinExistence type="predicted"/>
<gene>
    <name evidence="1" type="ORF">ABOZ73_08280</name>
</gene>
<protein>
    <submittedName>
        <fullName evidence="1">Uncharacterized protein</fullName>
    </submittedName>
</protein>
<accession>A0AB39KXY5</accession>
<sequence>MNIQTRQSTSPWAVSLSQELGALSAAAARPNPVASAIRIRALTEIAQHLSTDDLVGLASAVATARIDRKAFDS</sequence>
<reference evidence="1" key="1">
    <citation type="submission" date="2024-06" db="EMBL/GenBank/DDBJ databases">
        <title>Caulobacter inopinatus, sp. nov.</title>
        <authorList>
            <person name="Donachie S.P."/>
        </authorList>
    </citation>
    <scope>NUCLEOTIDE SEQUENCE</scope>
    <source>
        <strain evidence="1">73W</strain>
    </source>
</reference>
<name>A0AB39KXY5_9CAUL</name>
<organism evidence="1">
    <name type="scientific">Caulobacter sp. 73W</name>
    <dbReference type="NCBI Taxonomy" id="3161137"/>
    <lineage>
        <taxon>Bacteria</taxon>
        <taxon>Pseudomonadati</taxon>
        <taxon>Pseudomonadota</taxon>
        <taxon>Alphaproteobacteria</taxon>
        <taxon>Caulobacterales</taxon>
        <taxon>Caulobacteraceae</taxon>
        <taxon>Caulobacter</taxon>
    </lineage>
</organism>
<dbReference type="RefSeq" id="WP_369062272.1">
    <property type="nucleotide sequence ID" value="NZ_CP158375.1"/>
</dbReference>
<evidence type="ECO:0000313" key="1">
    <source>
        <dbReference type="EMBL" id="XDO98397.1"/>
    </source>
</evidence>